<protein>
    <submittedName>
        <fullName evidence="2">AMP-binding protein</fullName>
    </submittedName>
</protein>
<dbReference type="InterPro" id="IPR000873">
    <property type="entry name" value="AMP-dep_synth/lig_dom"/>
</dbReference>
<dbReference type="PANTHER" id="PTHR43767">
    <property type="entry name" value="LONG-CHAIN-FATTY-ACID--COA LIGASE"/>
    <property type="match status" value="1"/>
</dbReference>
<proteinExistence type="predicted"/>
<dbReference type="SUPFAM" id="SSF56801">
    <property type="entry name" value="Acetyl-CoA synthetase-like"/>
    <property type="match status" value="1"/>
</dbReference>
<dbReference type="Proteomes" id="UP001617907">
    <property type="component" value="Unassembled WGS sequence"/>
</dbReference>
<dbReference type="EMBL" id="JBIVPC010000011">
    <property type="protein sequence ID" value="MFJ6038651.1"/>
    <property type="molecule type" value="Genomic_DNA"/>
</dbReference>
<dbReference type="RefSeq" id="WP_053639269.1">
    <property type="nucleotide sequence ID" value="NZ_BEWC01000011.1"/>
</dbReference>
<dbReference type="Gene3D" id="3.40.50.12780">
    <property type="entry name" value="N-terminal domain of ligase-like"/>
    <property type="match status" value="1"/>
</dbReference>
<keyword evidence="3" id="KW-1185">Reference proteome</keyword>
<evidence type="ECO:0000313" key="2">
    <source>
        <dbReference type="EMBL" id="MFJ6038651.1"/>
    </source>
</evidence>
<dbReference type="InterPro" id="IPR045851">
    <property type="entry name" value="AMP-bd_C_sf"/>
</dbReference>
<dbReference type="GeneID" id="95508483"/>
<organism evidence="2 3">
    <name type="scientific">Streptomyces ardesiacus</name>
    <dbReference type="NCBI Taxonomy" id="285564"/>
    <lineage>
        <taxon>Bacteria</taxon>
        <taxon>Bacillati</taxon>
        <taxon>Actinomycetota</taxon>
        <taxon>Actinomycetes</taxon>
        <taxon>Kitasatosporales</taxon>
        <taxon>Streptomycetaceae</taxon>
        <taxon>Streptomyces</taxon>
    </lineage>
</organism>
<reference evidence="2 3" key="1">
    <citation type="submission" date="2024-10" db="EMBL/GenBank/DDBJ databases">
        <title>The Natural Products Discovery Center: Release of the First 8490 Sequenced Strains for Exploring Actinobacteria Biosynthetic Diversity.</title>
        <authorList>
            <person name="Kalkreuter E."/>
            <person name="Kautsar S.A."/>
            <person name="Yang D."/>
            <person name="Bader C.D."/>
            <person name="Teijaro C.N."/>
            <person name="Fluegel L."/>
            <person name="Davis C.M."/>
            <person name="Simpson J.R."/>
            <person name="Lauterbach L."/>
            <person name="Steele A.D."/>
            <person name="Gui C."/>
            <person name="Meng S."/>
            <person name="Li G."/>
            <person name="Viehrig K."/>
            <person name="Ye F."/>
            <person name="Su P."/>
            <person name="Kiefer A.F."/>
            <person name="Nichols A."/>
            <person name="Cepeda A.J."/>
            <person name="Yan W."/>
            <person name="Fan B."/>
            <person name="Jiang Y."/>
            <person name="Adhikari A."/>
            <person name="Zheng C.-J."/>
            <person name="Schuster L."/>
            <person name="Cowan T.M."/>
            <person name="Smanski M.J."/>
            <person name="Chevrette M.G."/>
            <person name="De Carvalho L.P.S."/>
            <person name="Shen B."/>
        </authorList>
    </citation>
    <scope>NUCLEOTIDE SEQUENCE [LARGE SCALE GENOMIC DNA]</scope>
    <source>
        <strain evidence="2 3">NPDC093086</strain>
    </source>
</reference>
<accession>A0ABW8HD05</accession>
<feature type="domain" description="AMP-dependent synthetase/ligase" evidence="1">
    <location>
        <begin position="10"/>
        <end position="358"/>
    </location>
</feature>
<dbReference type="PANTHER" id="PTHR43767:SF1">
    <property type="entry name" value="NONRIBOSOMAL PEPTIDE SYNTHASE PES1 (EUROFUNG)-RELATED"/>
    <property type="match status" value="1"/>
</dbReference>
<sequence length="497" mass="53827">MLVHDILDGAVAECPDARAVQDRSGAWSYARLGEYSQAFTRWLRRQGVEAGDRVVVRLPTTRELVALFYGTSRHGAVFVPLNPEMKTFQLGSVVESADPALVISDAAGAVALSEVTSLPVHDIGTVWAEVEALRAEDGPGEPAAQVAEDALAVLIYTSGSTSAPKAVMGPHAQVTFAASAIQAVLGYRHDDVVFCRFPMSWDYGLYKVLLSGLGRSELVLAGEESDLMLLRRMCETGTTVVPVVPSLASMITTLVRRDPGSVPPVRMVTNTGAALPRATIEALRAAFPGVRVVRQFGQTECKRVSIVPPEEDRDKPGSVGLPLPGTEVLILDAEGNRLPAGETGEIVAVGPHVMPGYWRAPELTARTFRREPETGALRLHTGDYGRLDDEGYLYFEGRRDDIFKRKGVRMSTVEIEAAAMDIPGVRAATALPPSDDTDLSVCVESDLTPQQVLRELSRRLEPQKVPSVCHVVDELPLTVHGKQERRELARTLAGARR</sequence>
<dbReference type="InterPro" id="IPR020845">
    <property type="entry name" value="AMP-binding_CS"/>
</dbReference>
<comment type="caution">
    <text evidence="2">The sequence shown here is derived from an EMBL/GenBank/DDBJ whole genome shotgun (WGS) entry which is preliminary data.</text>
</comment>
<name>A0ABW8HD05_9ACTN</name>
<dbReference type="PROSITE" id="PS00455">
    <property type="entry name" value="AMP_BINDING"/>
    <property type="match status" value="1"/>
</dbReference>
<evidence type="ECO:0000259" key="1">
    <source>
        <dbReference type="Pfam" id="PF00501"/>
    </source>
</evidence>
<gene>
    <name evidence="2" type="ORF">ACIQFM_20605</name>
</gene>
<evidence type="ECO:0000313" key="3">
    <source>
        <dbReference type="Proteomes" id="UP001617907"/>
    </source>
</evidence>
<dbReference type="InterPro" id="IPR050237">
    <property type="entry name" value="ATP-dep_AMP-bd_enzyme"/>
</dbReference>
<dbReference type="Gene3D" id="3.30.300.30">
    <property type="match status" value="1"/>
</dbReference>
<dbReference type="Pfam" id="PF00501">
    <property type="entry name" value="AMP-binding"/>
    <property type="match status" value="1"/>
</dbReference>
<dbReference type="InterPro" id="IPR042099">
    <property type="entry name" value="ANL_N_sf"/>
</dbReference>